<evidence type="ECO:0000256" key="4">
    <source>
        <dbReference type="SAM" id="MobiDB-lite"/>
    </source>
</evidence>
<feature type="compositionally biased region" description="Basic residues" evidence="4">
    <location>
        <begin position="167"/>
        <end position="196"/>
    </location>
</feature>
<sequence>MSENEMIIVDGDSPPPLTTLSIKTPEATDITTIATDIATEQENNKSNDDSSKNAENTIVTTSPASSPPALLPSSLDPNSKIAQLISKEASKLRKRNKTSKNEIVPYINDDTPSTMSTDNNNSSSDEVDEVDTDDLLDQADLLPPLRNKRINMTTAQVVNDTLSKGGGRGRKRRRGRGVAKTKTKTKKLNTTKRGRVKQQPILPPRPRIEDYVYDPEVVDSLSQQYPDTFWRFHADTEYPMLDVINEDHPLASLNYHISDQAAIVGMTLSPDGTLLATFSSVGFIKLWDVTNEFKMIRRLRDSKEINIEEFYCGQFVDSQELLVAGGKLKDRFRWSAQDEDNHIMPCPVKIFNVETGQRVAELYGHEEEILCIKSLVFKEKNYFITTSQDGYIIKWQMDQDWITMLDSTRMEDGITCMAFTISFLPNTGNKFFLAACDGHLRLYDFEESLLLQTFEDMYSSYCDCGKFVRWLDPPPVIQQQQQEDENTLPSSSSKQDPPQEEQEKGSQHAWFISRGAEICDVGEGICYTGCNKTDFKCILLPTTLIASIPNTCTLHKLTYPNTRGGKFQLDQVKKFTHEDYHANSWLVKITSNGRYLLAPTIYGQIFVFNMATSQLTAILKEHEDMEVRDVIFHPYRPLLFSCGDDGSVKIYTYKSEE</sequence>
<keyword evidence="1 3" id="KW-0853">WD repeat</keyword>
<evidence type="ECO:0000256" key="1">
    <source>
        <dbReference type="ARBA" id="ARBA00022574"/>
    </source>
</evidence>
<feature type="region of interest" description="Disordered" evidence="4">
    <location>
        <begin position="156"/>
        <end position="196"/>
    </location>
</feature>
<evidence type="ECO:0000256" key="2">
    <source>
        <dbReference type="ARBA" id="ARBA00022737"/>
    </source>
</evidence>
<dbReference type="Proteomes" id="UP000646827">
    <property type="component" value="Unassembled WGS sequence"/>
</dbReference>
<organism evidence="5 6">
    <name type="scientific">Circinella minor</name>
    <dbReference type="NCBI Taxonomy" id="1195481"/>
    <lineage>
        <taxon>Eukaryota</taxon>
        <taxon>Fungi</taxon>
        <taxon>Fungi incertae sedis</taxon>
        <taxon>Mucoromycota</taxon>
        <taxon>Mucoromycotina</taxon>
        <taxon>Mucoromycetes</taxon>
        <taxon>Mucorales</taxon>
        <taxon>Lichtheimiaceae</taxon>
        <taxon>Circinella</taxon>
    </lineage>
</organism>
<dbReference type="EMBL" id="JAEPRB010000319">
    <property type="protein sequence ID" value="KAG2217185.1"/>
    <property type="molecule type" value="Genomic_DNA"/>
</dbReference>
<feature type="repeat" description="WD" evidence="3">
    <location>
        <begin position="256"/>
        <end position="297"/>
    </location>
</feature>
<evidence type="ECO:0000313" key="5">
    <source>
        <dbReference type="EMBL" id="KAG2217185.1"/>
    </source>
</evidence>
<dbReference type="Gene3D" id="2.130.10.10">
    <property type="entry name" value="YVTN repeat-like/Quinoprotein amine dehydrogenase"/>
    <property type="match status" value="2"/>
</dbReference>
<protein>
    <recommendedName>
        <fullName evidence="7">WD40 repeat-like protein</fullName>
    </recommendedName>
</protein>
<feature type="compositionally biased region" description="Low complexity" evidence="4">
    <location>
        <begin position="108"/>
        <end position="124"/>
    </location>
</feature>
<dbReference type="Pfam" id="PF00400">
    <property type="entry name" value="WD40"/>
    <property type="match status" value="2"/>
</dbReference>
<name>A0A8H7RV19_9FUNG</name>
<feature type="compositionally biased region" description="Low complexity" evidence="4">
    <location>
        <begin position="27"/>
        <end position="38"/>
    </location>
</feature>
<feature type="region of interest" description="Disordered" evidence="4">
    <location>
        <begin position="478"/>
        <end position="506"/>
    </location>
</feature>
<dbReference type="InterPro" id="IPR001680">
    <property type="entry name" value="WD40_rpt"/>
</dbReference>
<dbReference type="SMART" id="SM00320">
    <property type="entry name" value="WD40"/>
    <property type="match status" value="4"/>
</dbReference>
<evidence type="ECO:0000256" key="3">
    <source>
        <dbReference type="PROSITE-ProRule" id="PRU00221"/>
    </source>
</evidence>
<dbReference type="InterPro" id="IPR036322">
    <property type="entry name" value="WD40_repeat_dom_sf"/>
</dbReference>
<comment type="caution">
    <text evidence="5">The sequence shown here is derived from an EMBL/GenBank/DDBJ whole genome shotgun (WGS) entry which is preliminary data.</text>
</comment>
<dbReference type="OrthoDB" id="5588835at2759"/>
<feature type="region of interest" description="Disordered" evidence="4">
    <location>
        <begin position="91"/>
        <end position="131"/>
    </location>
</feature>
<dbReference type="InterPro" id="IPR050505">
    <property type="entry name" value="WDR55/POC1"/>
</dbReference>
<keyword evidence="6" id="KW-1185">Reference proteome</keyword>
<evidence type="ECO:0008006" key="7">
    <source>
        <dbReference type="Google" id="ProtNLM"/>
    </source>
</evidence>
<evidence type="ECO:0000313" key="6">
    <source>
        <dbReference type="Proteomes" id="UP000646827"/>
    </source>
</evidence>
<proteinExistence type="predicted"/>
<keyword evidence="2" id="KW-0677">Repeat</keyword>
<feature type="compositionally biased region" description="Basic and acidic residues" evidence="4">
    <location>
        <begin position="42"/>
        <end position="52"/>
    </location>
</feature>
<feature type="region of interest" description="Disordered" evidence="4">
    <location>
        <begin position="1"/>
        <end position="77"/>
    </location>
</feature>
<dbReference type="PANTHER" id="PTHR44019">
    <property type="entry name" value="WD REPEAT-CONTAINING PROTEIN 55"/>
    <property type="match status" value="1"/>
</dbReference>
<gene>
    <name evidence="5" type="ORF">INT45_013197</name>
</gene>
<dbReference type="InterPro" id="IPR015943">
    <property type="entry name" value="WD40/YVTN_repeat-like_dom_sf"/>
</dbReference>
<reference evidence="5 6" key="1">
    <citation type="submission" date="2020-12" db="EMBL/GenBank/DDBJ databases">
        <title>Metabolic potential, ecology and presence of endohyphal bacteria is reflected in genomic diversity of Mucoromycotina.</title>
        <authorList>
            <person name="Muszewska A."/>
            <person name="Okrasinska A."/>
            <person name="Steczkiewicz K."/>
            <person name="Drgas O."/>
            <person name="Orlowska M."/>
            <person name="Perlinska-Lenart U."/>
            <person name="Aleksandrzak-Piekarczyk T."/>
            <person name="Szatraj K."/>
            <person name="Zielenkiewicz U."/>
            <person name="Pilsyk S."/>
            <person name="Malc E."/>
            <person name="Mieczkowski P."/>
            <person name="Kruszewska J.S."/>
            <person name="Biernat P."/>
            <person name="Pawlowska J."/>
        </authorList>
    </citation>
    <scope>NUCLEOTIDE SEQUENCE [LARGE SCALE GENOMIC DNA]</scope>
    <source>
        <strain evidence="5 6">CBS 142.35</strain>
    </source>
</reference>
<dbReference type="PANTHER" id="PTHR44019:SF8">
    <property type="entry name" value="POC1 CENTRIOLAR PROTEIN HOMOLOG"/>
    <property type="match status" value="1"/>
</dbReference>
<dbReference type="PROSITE" id="PS50082">
    <property type="entry name" value="WD_REPEATS_2"/>
    <property type="match status" value="1"/>
</dbReference>
<dbReference type="SUPFAM" id="SSF50978">
    <property type="entry name" value="WD40 repeat-like"/>
    <property type="match status" value="1"/>
</dbReference>
<accession>A0A8H7RV19</accession>
<feature type="compositionally biased region" description="Polar residues" evidence="4">
    <location>
        <begin position="478"/>
        <end position="496"/>
    </location>
</feature>
<dbReference type="AlphaFoldDB" id="A0A8H7RV19"/>